<feature type="domain" description="Tyrosine specific protein phosphatases" evidence="3">
    <location>
        <begin position="7"/>
        <end position="66"/>
    </location>
</feature>
<name>A0A3G4ZY11_9VIRU</name>
<sequence length="124" mass="14602">MYDNNKDAITPYLEESYKYIVDNADKKILVHCFMGASRSASFVIYYIMKKYNKTFDEALECVKDKRSMVNLSTKFEENLRTEAVKFEENLRTEAVKFDENLRAEAVKFDENLRAEAVKIEKKTE</sequence>
<evidence type="ECO:0000256" key="2">
    <source>
        <dbReference type="ARBA" id="ARBA00022912"/>
    </source>
</evidence>
<reference evidence="4" key="1">
    <citation type="submission" date="2018-10" db="EMBL/GenBank/DDBJ databases">
        <title>Hidden diversity of soil giant viruses.</title>
        <authorList>
            <person name="Schulz F."/>
            <person name="Alteio L."/>
            <person name="Goudeau D."/>
            <person name="Ryan E.M."/>
            <person name="Malmstrom R.R."/>
            <person name="Blanchard J."/>
            <person name="Woyke T."/>
        </authorList>
    </citation>
    <scope>NUCLEOTIDE SEQUENCE</scope>
    <source>
        <strain evidence="4">FNV1</strain>
    </source>
</reference>
<dbReference type="GO" id="GO:0004721">
    <property type="term" value="F:phosphoprotein phosphatase activity"/>
    <property type="evidence" value="ECO:0007669"/>
    <property type="project" value="UniProtKB-KW"/>
</dbReference>
<dbReference type="PROSITE" id="PS50056">
    <property type="entry name" value="TYR_PHOSPHATASE_2"/>
    <property type="match status" value="1"/>
</dbReference>
<keyword evidence="1" id="KW-0378">Hydrolase</keyword>
<dbReference type="InterPro" id="IPR043587">
    <property type="entry name" value="Phosphatase_SSH-like"/>
</dbReference>
<dbReference type="PROSITE" id="PS00383">
    <property type="entry name" value="TYR_PHOSPHATASE_1"/>
    <property type="match status" value="1"/>
</dbReference>
<dbReference type="GO" id="GO:0030837">
    <property type="term" value="P:negative regulation of actin filament polymerization"/>
    <property type="evidence" value="ECO:0007669"/>
    <property type="project" value="InterPro"/>
</dbReference>
<proteinExistence type="predicted"/>
<keyword evidence="2" id="KW-0904">Protein phosphatase</keyword>
<protein>
    <submittedName>
        <fullName evidence="4">Dual specificity phosphatase</fullName>
    </submittedName>
</protein>
<dbReference type="GO" id="GO:0003779">
    <property type="term" value="F:actin binding"/>
    <property type="evidence" value="ECO:0007669"/>
    <property type="project" value="InterPro"/>
</dbReference>
<dbReference type="InterPro" id="IPR016130">
    <property type="entry name" value="Tyr_Pase_AS"/>
</dbReference>
<dbReference type="InterPro" id="IPR000340">
    <property type="entry name" value="Dual-sp_phosphatase_cat-dom"/>
</dbReference>
<evidence type="ECO:0000256" key="1">
    <source>
        <dbReference type="ARBA" id="ARBA00022801"/>
    </source>
</evidence>
<dbReference type="EMBL" id="MK072185">
    <property type="protein sequence ID" value="AYV79802.1"/>
    <property type="molecule type" value="Genomic_DNA"/>
</dbReference>
<evidence type="ECO:0000259" key="3">
    <source>
        <dbReference type="PROSITE" id="PS50056"/>
    </source>
</evidence>
<dbReference type="Gene3D" id="3.90.190.10">
    <property type="entry name" value="Protein tyrosine phosphatase superfamily"/>
    <property type="match status" value="1"/>
</dbReference>
<dbReference type="PANTHER" id="PTHR45864">
    <property type="entry name" value="SLINGSHOT PROTEIN PHOSPHATASE HOMOLOG"/>
    <property type="match status" value="1"/>
</dbReference>
<dbReference type="CDD" id="cd14498">
    <property type="entry name" value="DSP"/>
    <property type="match status" value="1"/>
</dbReference>
<dbReference type="PANTHER" id="PTHR45864:SF8">
    <property type="entry name" value="CHROMOSOME UNDETERMINED SCAFFOLD_164, WHOLE GENOME SHOTGUN SEQUENCE"/>
    <property type="match status" value="1"/>
</dbReference>
<dbReference type="Pfam" id="PF00782">
    <property type="entry name" value="DSPc"/>
    <property type="match status" value="1"/>
</dbReference>
<dbReference type="SUPFAM" id="SSF52799">
    <property type="entry name" value="(Phosphotyrosine protein) phosphatases II"/>
    <property type="match status" value="1"/>
</dbReference>
<dbReference type="InterPro" id="IPR020422">
    <property type="entry name" value="TYR_PHOSPHATASE_DUAL_dom"/>
</dbReference>
<dbReference type="InterPro" id="IPR000387">
    <property type="entry name" value="Tyr_Pase_dom"/>
</dbReference>
<organism evidence="4">
    <name type="scientific">Faunusvirus sp</name>
    <dbReference type="NCBI Taxonomy" id="2487766"/>
    <lineage>
        <taxon>Viruses</taxon>
        <taxon>Varidnaviria</taxon>
        <taxon>Bamfordvirae</taxon>
        <taxon>Nucleocytoviricota</taxon>
        <taxon>Megaviricetes</taxon>
        <taxon>Imitervirales</taxon>
        <taxon>Mimiviridae</taxon>
    </lineage>
</organism>
<dbReference type="InterPro" id="IPR029021">
    <property type="entry name" value="Prot-tyrosine_phosphatase-like"/>
</dbReference>
<dbReference type="SMART" id="SM00195">
    <property type="entry name" value="DSPc"/>
    <property type="match status" value="1"/>
</dbReference>
<accession>A0A3G4ZY11</accession>
<gene>
    <name evidence="4" type="ORF">Faunusvirus54_6</name>
</gene>
<evidence type="ECO:0000313" key="4">
    <source>
        <dbReference type="EMBL" id="AYV79802.1"/>
    </source>
</evidence>